<name>A0A8C5MCB0_9ANUR</name>
<keyword evidence="3" id="KW-0378">Hydrolase</keyword>
<dbReference type="GO" id="GO:0019784">
    <property type="term" value="F:deNEDDylase activity"/>
    <property type="evidence" value="ECO:0007669"/>
    <property type="project" value="InterPro"/>
</dbReference>
<proteinExistence type="inferred from homology"/>
<dbReference type="InterPro" id="IPR044613">
    <property type="entry name" value="Nep1/2-like"/>
</dbReference>
<dbReference type="GO" id="GO:0008234">
    <property type="term" value="F:cysteine-type peptidase activity"/>
    <property type="evidence" value="ECO:0007669"/>
    <property type="project" value="UniProtKB-KW"/>
</dbReference>
<dbReference type="OrthoDB" id="5065855at2759"/>
<evidence type="ECO:0000256" key="4">
    <source>
        <dbReference type="ARBA" id="ARBA00022807"/>
    </source>
</evidence>
<dbReference type="PANTHER" id="PTHR46468">
    <property type="entry name" value="SENTRIN-SPECIFIC PROTEASE 8"/>
    <property type="match status" value="1"/>
</dbReference>
<accession>A0A8C5MCB0</accession>
<dbReference type="AlphaFoldDB" id="A0A8C5MCB0"/>
<reference evidence="6" key="2">
    <citation type="submission" date="2025-09" db="UniProtKB">
        <authorList>
            <consortium name="Ensembl"/>
        </authorList>
    </citation>
    <scope>IDENTIFICATION</scope>
</reference>
<keyword evidence="7" id="KW-1185">Reference proteome</keyword>
<feature type="domain" description="Ubiquitin-like protease family profile" evidence="5">
    <location>
        <begin position="1"/>
        <end position="172"/>
    </location>
</feature>
<sequence>FHPCVLSSFFYRFRSSCLKRDLKSHFIIRPRQIYIESVISSCCFVVPPHFFHAVGNGGHISFVRFADSLSLLNYDILLFPINSDLTLYGRGLHWFLAVAELKSKTVTIMDSLNNEYNKYCAVLQKMLYVIHSLCSSVEFLETDWTWIVSADCPKQSNSYDCGVHVILNSYIICNGLNYVKSFDSNRVRQWIQTKILEVDYSYLTTKQTTKHTFVAGKINKYNSFYFCSCFVAIKNNK</sequence>
<dbReference type="GO" id="GO:0000338">
    <property type="term" value="P:protein deneddylation"/>
    <property type="evidence" value="ECO:0007669"/>
    <property type="project" value="TreeGrafter"/>
</dbReference>
<dbReference type="Gene3D" id="3.40.395.10">
    <property type="entry name" value="Adenoviral Proteinase, Chain A"/>
    <property type="match status" value="1"/>
</dbReference>
<protein>
    <recommendedName>
        <fullName evidence="5">Ubiquitin-like protease family profile domain-containing protein</fullName>
    </recommendedName>
</protein>
<dbReference type="InterPro" id="IPR003653">
    <property type="entry name" value="Peptidase_C48_C"/>
</dbReference>
<evidence type="ECO:0000256" key="2">
    <source>
        <dbReference type="ARBA" id="ARBA00022670"/>
    </source>
</evidence>
<evidence type="ECO:0000313" key="6">
    <source>
        <dbReference type="Ensembl" id="ENSLLEP00000012489.1"/>
    </source>
</evidence>
<dbReference type="Pfam" id="PF02902">
    <property type="entry name" value="Peptidase_C48"/>
    <property type="match status" value="1"/>
</dbReference>
<evidence type="ECO:0000313" key="7">
    <source>
        <dbReference type="Proteomes" id="UP000694569"/>
    </source>
</evidence>
<dbReference type="PANTHER" id="PTHR46468:SF1">
    <property type="entry name" value="SENTRIN-SPECIFIC PROTEASE 8"/>
    <property type="match status" value="1"/>
</dbReference>
<evidence type="ECO:0000259" key="5">
    <source>
        <dbReference type="PROSITE" id="PS50600"/>
    </source>
</evidence>
<dbReference type="Ensembl" id="ENSLLET00000012978.1">
    <property type="protein sequence ID" value="ENSLLEP00000012489.1"/>
    <property type="gene ID" value="ENSLLEG00000007917.1"/>
</dbReference>
<keyword evidence="4" id="KW-0788">Thiol protease</keyword>
<dbReference type="GO" id="GO:0006508">
    <property type="term" value="P:proteolysis"/>
    <property type="evidence" value="ECO:0007669"/>
    <property type="project" value="UniProtKB-KW"/>
</dbReference>
<organism evidence="6 7">
    <name type="scientific">Leptobrachium leishanense</name>
    <name type="common">Leishan spiny toad</name>
    <dbReference type="NCBI Taxonomy" id="445787"/>
    <lineage>
        <taxon>Eukaryota</taxon>
        <taxon>Metazoa</taxon>
        <taxon>Chordata</taxon>
        <taxon>Craniata</taxon>
        <taxon>Vertebrata</taxon>
        <taxon>Euteleostomi</taxon>
        <taxon>Amphibia</taxon>
        <taxon>Batrachia</taxon>
        <taxon>Anura</taxon>
        <taxon>Pelobatoidea</taxon>
        <taxon>Megophryidae</taxon>
        <taxon>Leptobrachium</taxon>
    </lineage>
</organism>
<keyword evidence="2" id="KW-0645">Protease</keyword>
<evidence type="ECO:0000256" key="1">
    <source>
        <dbReference type="ARBA" id="ARBA00005234"/>
    </source>
</evidence>
<dbReference type="InterPro" id="IPR038765">
    <property type="entry name" value="Papain-like_cys_pep_sf"/>
</dbReference>
<dbReference type="PROSITE" id="PS50600">
    <property type="entry name" value="ULP_PROTEASE"/>
    <property type="match status" value="1"/>
</dbReference>
<dbReference type="SUPFAM" id="SSF54001">
    <property type="entry name" value="Cysteine proteinases"/>
    <property type="match status" value="1"/>
</dbReference>
<evidence type="ECO:0000256" key="3">
    <source>
        <dbReference type="ARBA" id="ARBA00022801"/>
    </source>
</evidence>
<reference evidence="6" key="1">
    <citation type="submission" date="2025-08" db="UniProtKB">
        <authorList>
            <consortium name="Ensembl"/>
        </authorList>
    </citation>
    <scope>IDENTIFICATION</scope>
</reference>
<comment type="similarity">
    <text evidence="1">Belongs to the peptidase C48 family.</text>
</comment>
<dbReference type="Proteomes" id="UP000694569">
    <property type="component" value="Unplaced"/>
</dbReference>